<comment type="catalytic activity">
    <reaction evidence="9">
        <text>N-acetyl-L-glutamate + ATP = N-acetyl-L-glutamyl 5-phosphate + ADP</text>
        <dbReference type="Rhea" id="RHEA:14629"/>
        <dbReference type="ChEBI" id="CHEBI:30616"/>
        <dbReference type="ChEBI" id="CHEBI:44337"/>
        <dbReference type="ChEBI" id="CHEBI:57936"/>
        <dbReference type="ChEBI" id="CHEBI:456216"/>
        <dbReference type="EC" id="2.7.2.8"/>
    </reaction>
</comment>
<dbReference type="PROSITE" id="PS51731">
    <property type="entry name" value="GNAT_NAGS"/>
    <property type="match status" value="1"/>
</dbReference>
<keyword evidence="3" id="KW-0055">Arginine biosynthesis</keyword>
<evidence type="ECO:0000256" key="4">
    <source>
        <dbReference type="ARBA" id="ARBA00022605"/>
    </source>
</evidence>
<feature type="domain" description="N-acetyltransferase" evidence="10">
    <location>
        <begin position="334"/>
        <end position="487"/>
    </location>
</feature>
<dbReference type="InterPro" id="IPR006855">
    <property type="entry name" value="Vertebrate-like_GNAT_dom"/>
</dbReference>
<reference evidence="11 12" key="1">
    <citation type="submission" date="2016-07" db="EMBL/GenBank/DDBJ databases">
        <title>Multiple horizontal gene transfer events from other fungi enriched the ability of initially mycotrophic Trichoderma (Ascomycota) to feed on dead plant biomass.</title>
        <authorList>
            <consortium name="DOE Joint Genome Institute"/>
            <person name="Aerts A."/>
            <person name="Atanasova L."/>
            <person name="Chenthamara K."/>
            <person name="Zhang J."/>
            <person name="Grujic M."/>
            <person name="Henrissat B."/>
            <person name="Kuo A."/>
            <person name="Salamov A."/>
            <person name="Lipzen A."/>
            <person name="Labutti K."/>
            <person name="Barry K."/>
            <person name="Miao Y."/>
            <person name="Rahimi M.J."/>
            <person name="Shen Q."/>
            <person name="Grigoriev I.V."/>
            <person name="Kubicek C.P."/>
            <person name="Druzhinina I.S."/>
        </authorList>
    </citation>
    <scope>NUCLEOTIDE SEQUENCE [LARGE SCALE GENOMIC DNA]</scope>
    <source>
        <strain evidence="11 12">CBS 433.97</strain>
    </source>
</reference>
<dbReference type="UniPathway" id="UPA00068">
    <property type="reaction ID" value="UER00107"/>
</dbReference>
<dbReference type="CDD" id="cd04263">
    <property type="entry name" value="DUF619-NAGK-FABP"/>
    <property type="match status" value="1"/>
</dbReference>
<accession>A0A2T3Z9I8</accession>
<evidence type="ECO:0000256" key="8">
    <source>
        <dbReference type="ARBA" id="ARBA00022840"/>
    </source>
</evidence>
<dbReference type="CDD" id="cd04252">
    <property type="entry name" value="AAK_NAGK-fArgBP"/>
    <property type="match status" value="1"/>
</dbReference>
<dbReference type="Gene3D" id="3.40.630.30">
    <property type="match status" value="1"/>
</dbReference>
<keyword evidence="5" id="KW-0808">Transferase</keyword>
<evidence type="ECO:0000256" key="5">
    <source>
        <dbReference type="ARBA" id="ARBA00022679"/>
    </source>
</evidence>
<dbReference type="STRING" id="1042311.A0A2T3Z9I8"/>
<comment type="pathway">
    <text evidence="1">Amino-acid biosynthesis; L-arginine biosynthesis; N(2)-acetyl-L-ornithine from L-glutamate: step 2/4.</text>
</comment>
<dbReference type="FunFam" id="3.40.1160.10:FF:000046">
    <property type="entry name" value="N-acetylglutamate kinase / N-acetylglutamate synthase"/>
    <property type="match status" value="1"/>
</dbReference>
<dbReference type="GO" id="GO:0005524">
    <property type="term" value="F:ATP binding"/>
    <property type="evidence" value="ECO:0007669"/>
    <property type="project" value="UniProtKB-KW"/>
</dbReference>
<dbReference type="FunFam" id="3.40.630.30:FF:000029">
    <property type="entry name" value="Bifunctional acetylglutamate kinase/N-acetyl-gamma-glutamyl-phosphate reductase"/>
    <property type="match status" value="1"/>
</dbReference>
<keyword evidence="8" id="KW-0067">ATP-binding</keyword>
<dbReference type="PANTHER" id="PTHR23342:SF0">
    <property type="entry name" value="N-ACETYLGLUTAMATE SYNTHASE, MITOCHONDRIAL"/>
    <property type="match status" value="1"/>
</dbReference>
<name>A0A2T3Z9I8_TRIA4</name>
<dbReference type="PANTHER" id="PTHR23342">
    <property type="entry name" value="N-ACETYLGLUTAMATE SYNTHASE"/>
    <property type="match status" value="1"/>
</dbReference>
<keyword evidence="7" id="KW-0418">Kinase</keyword>
<evidence type="ECO:0000259" key="10">
    <source>
        <dbReference type="PROSITE" id="PS51731"/>
    </source>
</evidence>
<protein>
    <recommendedName>
        <fullName evidence="2">acetylglutamate kinase</fullName>
        <ecNumber evidence="2">2.7.2.8</ecNumber>
    </recommendedName>
</protein>
<sequence length="513" mass="56237">MISAASVALRAGARRGIPRAAAVASALNASRRGISATRSLALPAKDRTREIVAQTVSSIGSKREGQQYLKLFTSVSSQKFAVIKVGGAILTEYLEELSRSLLFLTELGLYPVIVHGAGPQLNRLLEEAGVEPQFEEGIRVTDAKTLGVARKLFLEENLRLVNRLDELGIATRSLSGAFMADYLDKEKWQYVGKITKVNKEAIEKSIEAGYIPVLTSMAESEDGQLLNVNADVAAAELARSLEPLKVVYLSEKGGLFNGDGEKISHINLDEEFDHLMAQPWCRYGTRLKIKQIKELLDTLPRTSSVAIIHPSDLQKELFTDSGAGTLIRRGDKVQKVTSVSEFEDLDKIKASLIRERGGLDAEATVDRFIDFLRENPFTAYFDDATQCVAIVMPAGKDRPMATLATLAITKSGWLTNVAENVFAAIKKDHPSLAWTVNENDENLTWFFEKADGSFNRNGSVLFYYGCDLRSDALAPVYDDFVSHGRAMLGDSNLEARLRRAAQAASEALKGSQA</sequence>
<keyword evidence="6" id="KW-0547">Nucleotide-binding</keyword>
<dbReference type="InterPro" id="IPR041734">
    <property type="entry name" value="NAGK-fArgBP"/>
</dbReference>
<evidence type="ECO:0000256" key="2">
    <source>
        <dbReference type="ARBA" id="ARBA00013065"/>
    </source>
</evidence>
<evidence type="ECO:0000313" key="11">
    <source>
        <dbReference type="EMBL" id="PTB41465.1"/>
    </source>
</evidence>
<dbReference type="InterPro" id="IPR036393">
    <property type="entry name" value="AceGlu_kinase-like_sf"/>
</dbReference>
<dbReference type="EMBL" id="KZ679261">
    <property type="protein sequence ID" value="PTB41465.1"/>
    <property type="molecule type" value="Genomic_DNA"/>
</dbReference>
<dbReference type="Gene3D" id="3.40.1160.10">
    <property type="entry name" value="Acetylglutamate kinase-like"/>
    <property type="match status" value="1"/>
</dbReference>
<dbReference type="Proteomes" id="UP000240493">
    <property type="component" value="Unassembled WGS sequence"/>
</dbReference>
<dbReference type="GO" id="GO:0003991">
    <property type="term" value="F:acetylglutamate kinase activity"/>
    <property type="evidence" value="ECO:0007669"/>
    <property type="project" value="UniProtKB-EC"/>
</dbReference>
<dbReference type="EC" id="2.7.2.8" evidence="2"/>
<dbReference type="GO" id="GO:0005759">
    <property type="term" value="C:mitochondrial matrix"/>
    <property type="evidence" value="ECO:0007669"/>
    <property type="project" value="TreeGrafter"/>
</dbReference>
<evidence type="ECO:0000256" key="7">
    <source>
        <dbReference type="ARBA" id="ARBA00022777"/>
    </source>
</evidence>
<organism evidence="11 12">
    <name type="scientific">Trichoderma asperellum (strain ATCC 204424 / CBS 433.97 / NBRC 101777)</name>
    <dbReference type="NCBI Taxonomy" id="1042311"/>
    <lineage>
        <taxon>Eukaryota</taxon>
        <taxon>Fungi</taxon>
        <taxon>Dikarya</taxon>
        <taxon>Ascomycota</taxon>
        <taxon>Pezizomycotina</taxon>
        <taxon>Sordariomycetes</taxon>
        <taxon>Hypocreomycetidae</taxon>
        <taxon>Hypocreales</taxon>
        <taxon>Hypocreaceae</taxon>
        <taxon>Trichoderma</taxon>
    </lineage>
</organism>
<dbReference type="InterPro" id="IPR001048">
    <property type="entry name" value="Asp/Glu/Uridylate_kinase"/>
</dbReference>
<evidence type="ECO:0000256" key="1">
    <source>
        <dbReference type="ARBA" id="ARBA00004828"/>
    </source>
</evidence>
<dbReference type="OrthoDB" id="438291at2759"/>
<evidence type="ECO:0000256" key="9">
    <source>
        <dbReference type="ARBA" id="ARBA00048141"/>
    </source>
</evidence>
<keyword evidence="12" id="KW-1185">Reference proteome</keyword>
<dbReference type="AlphaFoldDB" id="A0A2T3Z9I8"/>
<proteinExistence type="predicted"/>
<keyword evidence="4" id="KW-0028">Amino-acid biosynthesis</keyword>
<evidence type="ECO:0000256" key="6">
    <source>
        <dbReference type="ARBA" id="ARBA00022741"/>
    </source>
</evidence>
<dbReference type="InterPro" id="IPR004662">
    <property type="entry name" value="AcgluKinase_fam"/>
</dbReference>
<gene>
    <name evidence="11" type="ORF">M441DRAFT_57619</name>
</gene>
<evidence type="ECO:0000313" key="12">
    <source>
        <dbReference type="Proteomes" id="UP000240493"/>
    </source>
</evidence>
<dbReference type="Pfam" id="PF04768">
    <property type="entry name" value="NAT"/>
    <property type="match status" value="1"/>
</dbReference>
<dbReference type="SUPFAM" id="SSF53633">
    <property type="entry name" value="Carbamate kinase-like"/>
    <property type="match status" value="1"/>
</dbReference>
<dbReference type="GO" id="GO:0006526">
    <property type="term" value="P:L-arginine biosynthetic process"/>
    <property type="evidence" value="ECO:0007669"/>
    <property type="project" value="UniProtKB-UniPathway"/>
</dbReference>
<dbReference type="GO" id="GO:0003942">
    <property type="term" value="F:N-acetyl-gamma-glutamyl-phosphate reductase activity"/>
    <property type="evidence" value="ECO:0007669"/>
    <property type="project" value="TreeGrafter"/>
</dbReference>
<dbReference type="NCBIfam" id="TIGR00761">
    <property type="entry name" value="argB"/>
    <property type="match status" value="1"/>
</dbReference>
<evidence type="ECO:0000256" key="3">
    <source>
        <dbReference type="ARBA" id="ARBA00022571"/>
    </source>
</evidence>
<dbReference type="Pfam" id="PF00696">
    <property type="entry name" value="AA_kinase"/>
    <property type="match status" value="1"/>
</dbReference>